<name>Q6MR85_BDEBA</name>
<evidence type="ECO:0000256" key="1">
    <source>
        <dbReference type="SAM" id="SignalP"/>
    </source>
</evidence>
<evidence type="ECO:0008006" key="4">
    <source>
        <dbReference type="Google" id="ProtNLM"/>
    </source>
</evidence>
<protein>
    <recommendedName>
        <fullName evidence="4">Lipoprotein</fullName>
    </recommendedName>
</protein>
<dbReference type="HOGENOM" id="CLU_812954_0_0_7"/>
<accession>Q6MR85</accession>
<reference evidence="2 3" key="1">
    <citation type="journal article" date="2004" name="Science">
        <title>A predator unmasked: life cycle of Bdellovibrio bacteriovorus from a genomic perspective.</title>
        <authorList>
            <person name="Rendulic S."/>
            <person name="Jagtap P."/>
            <person name="Rosinus A."/>
            <person name="Eppinger M."/>
            <person name="Baar C."/>
            <person name="Lanz C."/>
            <person name="Keller H."/>
            <person name="Lambert C."/>
            <person name="Evans K.J."/>
            <person name="Goesmann A."/>
            <person name="Meyer F."/>
            <person name="Sockett R.E."/>
            <person name="Schuster S.C."/>
        </authorList>
    </citation>
    <scope>NUCLEOTIDE SEQUENCE [LARGE SCALE GENOMIC DNA]</scope>
    <source>
        <strain evidence="3">ATCC 15356 / DSM 50701 / NCIMB 9529 / HD100</strain>
    </source>
</reference>
<dbReference type="EMBL" id="BX842646">
    <property type="protein sequence ID" value="CAE77873.1"/>
    <property type="molecule type" value="Genomic_DNA"/>
</dbReference>
<dbReference type="PROSITE" id="PS51257">
    <property type="entry name" value="PROKAR_LIPOPROTEIN"/>
    <property type="match status" value="1"/>
</dbReference>
<feature type="chain" id="PRO_5004276810" description="Lipoprotein" evidence="1">
    <location>
        <begin position="26"/>
        <end position="348"/>
    </location>
</feature>
<keyword evidence="3" id="KW-1185">Reference proteome</keyword>
<proteinExistence type="predicted"/>
<evidence type="ECO:0000313" key="2">
    <source>
        <dbReference type="EMBL" id="CAE77873.1"/>
    </source>
</evidence>
<gene>
    <name evidence="2" type="ordered locus">Bd0210</name>
</gene>
<dbReference type="STRING" id="264462.Bd0210"/>
<sequence>MWRYSMRIHLQLALSVLALSVAACSNGGGGGGGAAPVPATTTTTTPTPVDVQGEFTYEYKFNGCTTGRQKLTSKNAYCDALLNDALNNNCAREMRVETYNRMCTTNTQVSSPGTLPAMSTARCVVNGMDLKDRTFLQNMNPFNPQRRQIYRDMFWSGKNDQGYDILGSLVDSYGKGRLLLTPAQAGRSALGEIQLHQQRGDSKFSVRSGLGSQISLKVTNLEIQKEVEAVCLSDKSFKRTKADLRRVKCSLTHSESGRKETRRDEEIVWDVANKVEREIFRGRSTERITLRLKPAAGGQDERIAVEAVDLDIDKTMVAETTLNEGLEVRFRGQLTGTDLTIQCAPASK</sequence>
<dbReference type="KEGG" id="bba:Bd0210"/>
<feature type="signal peptide" evidence="1">
    <location>
        <begin position="1"/>
        <end position="25"/>
    </location>
</feature>
<evidence type="ECO:0000313" key="3">
    <source>
        <dbReference type="Proteomes" id="UP000008080"/>
    </source>
</evidence>
<keyword evidence="1" id="KW-0732">Signal</keyword>
<dbReference type="AlphaFoldDB" id="Q6MR85"/>
<dbReference type="Proteomes" id="UP000008080">
    <property type="component" value="Chromosome"/>
</dbReference>
<organism evidence="2 3">
    <name type="scientific">Bdellovibrio bacteriovorus (strain ATCC 15356 / DSM 50701 / NCIMB 9529 / HD100)</name>
    <dbReference type="NCBI Taxonomy" id="264462"/>
    <lineage>
        <taxon>Bacteria</taxon>
        <taxon>Pseudomonadati</taxon>
        <taxon>Bdellovibrionota</taxon>
        <taxon>Bdellovibrionia</taxon>
        <taxon>Bdellovibrionales</taxon>
        <taxon>Pseudobdellovibrionaceae</taxon>
        <taxon>Bdellovibrio</taxon>
    </lineage>
</organism>